<feature type="transmembrane region" description="Helical" evidence="1">
    <location>
        <begin position="81"/>
        <end position="101"/>
    </location>
</feature>
<dbReference type="OrthoDB" id="8537043at2"/>
<keyword evidence="1" id="KW-1133">Transmembrane helix</keyword>
<feature type="transmembrane region" description="Helical" evidence="1">
    <location>
        <begin position="34"/>
        <end position="52"/>
    </location>
</feature>
<dbReference type="EMBL" id="SMFT01000001">
    <property type="protein sequence ID" value="TCK01535.1"/>
    <property type="molecule type" value="Genomic_DNA"/>
</dbReference>
<protein>
    <submittedName>
        <fullName evidence="2">Putative membrane protein</fullName>
    </submittedName>
</protein>
<evidence type="ECO:0000313" key="3">
    <source>
        <dbReference type="Proteomes" id="UP000294702"/>
    </source>
</evidence>
<feature type="transmembrane region" description="Helical" evidence="1">
    <location>
        <begin position="154"/>
        <end position="177"/>
    </location>
</feature>
<accession>A0A4R1G547</accession>
<dbReference type="RefSeq" id="WP_132687867.1">
    <property type="nucleotide sequence ID" value="NZ_SMFT01000001.1"/>
</dbReference>
<sequence>MSTSTPYLTLVNLFLFFTSACYPVIWLINKTAPSLSYLPWGLGLLWLIKGIITRKQQSYFAYLFAIILFVTGLNKTNQIMYWYPVIINAFMLILFAGSLFTSQSFVERIARLSTPHLNAKGIIYTYRVTLLWCLIFSFNLLIITFLIMQENYQYWAYYTGVISYVIIAIVMLSEWLIRQRVKKQHEE</sequence>
<feature type="transmembrane region" description="Helical" evidence="1">
    <location>
        <begin position="7"/>
        <end position="28"/>
    </location>
</feature>
<dbReference type="AlphaFoldDB" id="A0A4R1G547"/>
<feature type="transmembrane region" description="Helical" evidence="1">
    <location>
        <begin position="122"/>
        <end position="148"/>
    </location>
</feature>
<organism evidence="2 3">
    <name type="scientific">Volucribacter psittacicida</name>
    <dbReference type="NCBI Taxonomy" id="203482"/>
    <lineage>
        <taxon>Bacteria</taxon>
        <taxon>Pseudomonadati</taxon>
        <taxon>Pseudomonadota</taxon>
        <taxon>Gammaproteobacteria</taxon>
        <taxon>Pasteurellales</taxon>
        <taxon>Pasteurellaceae</taxon>
        <taxon>Volucribacter</taxon>
    </lineage>
</organism>
<keyword evidence="1" id="KW-0472">Membrane</keyword>
<reference evidence="2 3" key="1">
    <citation type="submission" date="2019-03" db="EMBL/GenBank/DDBJ databases">
        <title>Genomic Encyclopedia of Type Strains, Phase IV (KMG-IV): sequencing the most valuable type-strain genomes for metagenomic binning, comparative biology and taxonomic classification.</title>
        <authorList>
            <person name="Goeker M."/>
        </authorList>
    </citation>
    <scope>NUCLEOTIDE SEQUENCE [LARGE SCALE GENOMIC DNA]</scope>
    <source>
        <strain evidence="2 3">DSM 15534</strain>
    </source>
</reference>
<name>A0A4R1G547_9PAST</name>
<keyword evidence="3" id="KW-1185">Reference proteome</keyword>
<gene>
    <name evidence="2" type="ORF">EV694_0150</name>
</gene>
<evidence type="ECO:0000256" key="1">
    <source>
        <dbReference type="SAM" id="Phobius"/>
    </source>
</evidence>
<keyword evidence="1" id="KW-0812">Transmembrane</keyword>
<dbReference type="Proteomes" id="UP000294702">
    <property type="component" value="Unassembled WGS sequence"/>
</dbReference>
<feature type="transmembrane region" description="Helical" evidence="1">
    <location>
        <begin position="59"/>
        <end position="75"/>
    </location>
</feature>
<comment type="caution">
    <text evidence="2">The sequence shown here is derived from an EMBL/GenBank/DDBJ whole genome shotgun (WGS) entry which is preliminary data.</text>
</comment>
<proteinExistence type="predicted"/>
<evidence type="ECO:0000313" key="2">
    <source>
        <dbReference type="EMBL" id="TCK01535.1"/>
    </source>
</evidence>